<feature type="region of interest" description="Disordered" evidence="3">
    <location>
        <begin position="681"/>
        <end position="749"/>
    </location>
</feature>
<dbReference type="EMBL" id="KN847535">
    <property type="protein sequence ID" value="KIW06239.1"/>
    <property type="molecule type" value="Genomic_DNA"/>
</dbReference>
<dbReference type="PROSITE" id="PS51525">
    <property type="entry name" value="NET"/>
    <property type="match status" value="1"/>
</dbReference>
<dbReference type="InterPro" id="IPR018359">
    <property type="entry name" value="Bromodomain_CS"/>
</dbReference>
<dbReference type="PANTHER" id="PTHR22880">
    <property type="entry name" value="FALZ-RELATED BROMODOMAIN-CONTAINING PROTEINS"/>
    <property type="match status" value="1"/>
</dbReference>
<evidence type="ECO:0000313" key="6">
    <source>
        <dbReference type="EMBL" id="KIW06239.1"/>
    </source>
</evidence>
<dbReference type="InterPro" id="IPR036427">
    <property type="entry name" value="Bromodomain-like_sf"/>
</dbReference>
<feature type="compositionally biased region" description="Basic residues" evidence="3">
    <location>
        <begin position="719"/>
        <end position="729"/>
    </location>
</feature>
<dbReference type="RefSeq" id="XP_016216108.1">
    <property type="nucleotide sequence ID" value="XM_016355802.1"/>
</dbReference>
<feature type="region of interest" description="Disordered" evidence="3">
    <location>
        <begin position="791"/>
        <end position="879"/>
    </location>
</feature>
<feature type="compositionally biased region" description="Basic and acidic residues" evidence="3">
    <location>
        <begin position="730"/>
        <end position="739"/>
    </location>
</feature>
<dbReference type="FunCoup" id="A0A0D2B4S1">
    <property type="interactions" value="558"/>
</dbReference>
<feature type="compositionally biased region" description="Low complexity" evidence="3">
    <location>
        <begin position="229"/>
        <end position="247"/>
    </location>
</feature>
<evidence type="ECO:0000256" key="2">
    <source>
        <dbReference type="PROSITE-ProRule" id="PRU00035"/>
    </source>
</evidence>
<dbReference type="PROSITE" id="PS00633">
    <property type="entry name" value="BROMODOMAIN_1"/>
    <property type="match status" value="1"/>
</dbReference>
<dbReference type="STRING" id="253628.A0A0D2B4S1"/>
<feature type="compositionally biased region" description="Low complexity" evidence="3">
    <location>
        <begin position="689"/>
        <end position="718"/>
    </location>
</feature>
<dbReference type="Pfam" id="PF17035">
    <property type="entry name" value="BET"/>
    <property type="match status" value="1"/>
</dbReference>
<feature type="domain" description="Bromo" evidence="4">
    <location>
        <begin position="537"/>
        <end position="609"/>
    </location>
</feature>
<name>A0A0D2B4S1_9PEZI</name>
<dbReference type="SMART" id="SM00297">
    <property type="entry name" value="BROMO"/>
    <property type="match status" value="2"/>
</dbReference>
<dbReference type="GO" id="GO:0000785">
    <property type="term" value="C:chromatin"/>
    <property type="evidence" value="ECO:0007669"/>
    <property type="project" value="TreeGrafter"/>
</dbReference>
<feature type="region of interest" description="Disordered" evidence="3">
    <location>
        <begin position="1"/>
        <end position="82"/>
    </location>
</feature>
<protein>
    <recommendedName>
        <fullName evidence="8">Bromodomain-containing protein</fullName>
    </recommendedName>
</protein>
<feature type="region of interest" description="Disordered" evidence="3">
    <location>
        <begin position="435"/>
        <end position="518"/>
    </location>
</feature>
<keyword evidence="1 2" id="KW-0103">Bromodomain</keyword>
<feature type="compositionally biased region" description="Low complexity" evidence="3">
    <location>
        <begin position="271"/>
        <end position="292"/>
    </location>
</feature>
<feature type="domain" description="Bromo" evidence="4">
    <location>
        <begin position="341"/>
        <end position="413"/>
    </location>
</feature>
<feature type="compositionally biased region" description="Polar residues" evidence="3">
    <location>
        <begin position="49"/>
        <end position="68"/>
    </location>
</feature>
<feature type="domain" description="NET" evidence="5">
    <location>
        <begin position="720"/>
        <end position="802"/>
    </location>
</feature>
<dbReference type="SUPFAM" id="SSF47370">
    <property type="entry name" value="Bromodomain"/>
    <property type="match status" value="2"/>
</dbReference>
<proteinExistence type="predicted"/>
<dbReference type="InterPro" id="IPR050935">
    <property type="entry name" value="Bromo_chromatin_reader"/>
</dbReference>
<dbReference type="InterPro" id="IPR027353">
    <property type="entry name" value="NET_dom"/>
</dbReference>
<dbReference type="GO" id="GO:0006355">
    <property type="term" value="P:regulation of DNA-templated transcription"/>
    <property type="evidence" value="ECO:0007669"/>
    <property type="project" value="TreeGrafter"/>
</dbReference>
<feature type="compositionally biased region" description="Acidic residues" evidence="3">
    <location>
        <begin position="868"/>
        <end position="879"/>
    </location>
</feature>
<dbReference type="AlphaFoldDB" id="A0A0D2B4S1"/>
<feature type="compositionally biased region" description="Polar residues" evidence="3">
    <location>
        <begin position="293"/>
        <end position="308"/>
    </location>
</feature>
<accession>A0A0D2B4S1</accession>
<evidence type="ECO:0000259" key="5">
    <source>
        <dbReference type="PROSITE" id="PS51525"/>
    </source>
</evidence>
<dbReference type="PANTHER" id="PTHR22880:SF225">
    <property type="entry name" value="BROMODOMAIN-CONTAINING PROTEIN BET-1-RELATED"/>
    <property type="match status" value="1"/>
</dbReference>
<dbReference type="Gene3D" id="1.20.920.10">
    <property type="entry name" value="Bromodomain-like"/>
    <property type="match status" value="2"/>
</dbReference>
<dbReference type="PROSITE" id="PS50014">
    <property type="entry name" value="BROMODOMAIN_2"/>
    <property type="match status" value="2"/>
</dbReference>
<reference evidence="6 7" key="1">
    <citation type="submission" date="2015-01" db="EMBL/GenBank/DDBJ databases">
        <title>The Genome Sequence of Ochroconis gallopava CBS43764.</title>
        <authorList>
            <consortium name="The Broad Institute Genomics Platform"/>
            <person name="Cuomo C."/>
            <person name="de Hoog S."/>
            <person name="Gorbushina A."/>
            <person name="Stielow B."/>
            <person name="Teixiera M."/>
            <person name="Abouelleil A."/>
            <person name="Chapman S.B."/>
            <person name="Priest M."/>
            <person name="Young S.K."/>
            <person name="Wortman J."/>
            <person name="Nusbaum C."/>
            <person name="Birren B."/>
        </authorList>
    </citation>
    <scope>NUCLEOTIDE SEQUENCE [LARGE SCALE GENOMIC DNA]</scope>
    <source>
        <strain evidence="6 7">CBS 43764</strain>
    </source>
</reference>
<feature type="compositionally biased region" description="Basic and acidic residues" evidence="3">
    <location>
        <begin position="485"/>
        <end position="507"/>
    </location>
</feature>
<dbReference type="InterPro" id="IPR038336">
    <property type="entry name" value="NET_sf"/>
</dbReference>
<dbReference type="GO" id="GO:0005634">
    <property type="term" value="C:nucleus"/>
    <property type="evidence" value="ECO:0007669"/>
    <property type="project" value="TreeGrafter"/>
</dbReference>
<evidence type="ECO:0000313" key="7">
    <source>
        <dbReference type="Proteomes" id="UP000053259"/>
    </source>
</evidence>
<organism evidence="6 7">
    <name type="scientific">Verruconis gallopava</name>
    <dbReference type="NCBI Taxonomy" id="253628"/>
    <lineage>
        <taxon>Eukaryota</taxon>
        <taxon>Fungi</taxon>
        <taxon>Dikarya</taxon>
        <taxon>Ascomycota</taxon>
        <taxon>Pezizomycotina</taxon>
        <taxon>Dothideomycetes</taxon>
        <taxon>Pleosporomycetidae</taxon>
        <taxon>Venturiales</taxon>
        <taxon>Sympoventuriaceae</taxon>
        <taxon>Verruconis</taxon>
    </lineage>
</organism>
<dbReference type="GeneID" id="27310686"/>
<feature type="compositionally biased region" description="Low complexity" evidence="3">
    <location>
        <begin position="142"/>
        <end position="172"/>
    </location>
</feature>
<dbReference type="Gene3D" id="1.20.1270.220">
    <property type="match status" value="1"/>
</dbReference>
<feature type="compositionally biased region" description="Basic and acidic residues" evidence="3">
    <location>
        <begin position="259"/>
        <end position="268"/>
    </location>
</feature>
<feature type="compositionally biased region" description="Polar residues" evidence="3">
    <location>
        <begin position="22"/>
        <end position="38"/>
    </location>
</feature>
<dbReference type="InParanoid" id="A0A0D2B4S1"/>
<feature type="region of interest" description="Disordered" evidence="3">
    <location>
        <begin position="630"/>
        <end position="660"/>
    </location>
</feature>
<dbReference type="Proteomes" id="UP000053259">
    <property type="component" value="Unassembled WGS sequence"/>
</dbReference>
<dbReference type="VEuPathDB" id="FungiDB:PV09_02713"/>
<dbReference type="InterPro" id="IPR001487">
    <property type="entry name" value="Bromodomain"/>
</dbReference>
<dbReference type="HOGENOM" id="CLU_001499_2_0_1"/>
<feature type="compositionally biased region" description="Basic and acidic residues" evidence="3">
    <location>
        <begin position="833"/>
        <end position="845"/>
    </location>
</feature>
<feature type="compositionally biased region" description="Basic and acidic residues" evidence="3">
    <location>
        <begin position="435"/>
        <end position="447"/>
    </location>
</feature>
<feature type="region of interest" description="Disordered" evidence="3">
    <location>
        <begin position="111"/>
        <end position="327"/>
    </location>
</feature>
<evidence type="ECO:0000259" key="4">
    <source>
        <dbReference type="PROSITE" id="PS50014"/>
    </source>
</evidence>
<evidence type="ECO:0000256" key="1">
    <source>
        <dbReference type="ARBA" id="ARBA00023117"/>
    </source>
</evidence>
<evidence type="ECO:0008006" key="8">
    <source>
        <dbReference type="Google" id="ProtNLM"/>
    </source>
</evidence>
<dbReference type="OrthoDB" id="784962at2759"/>
<dbReference type="Pfam" id="PF00439">
    <property type="entry name" value="Bromodomain"/>
    <property type="match status" value="2"/>
</dbReference>
<sequence>MAVMASDTPAVPPALPEKAQQLPDTSQLSEKTQLNGNTNHHDALFDASAAQNGMSNGTSENSTSQESAGATKVVVAAEDTSTAPVEHVEAGMSGVADFVPASATDSTVPATDMLSTTTEPPAVAASTSDVRDEPLPTDMSKPAAEAAPAATGQPEALVNTKPAAPQQEATEAPVEDKMDTSEDAPAASESHVSTDAVRLAERPDEPMESVEPAATPNVSAVVSTLPVPGQEAKTQTQTQQEQATAGQVRPREEDEEAEPVAKRAKTEGTEEGAAATDSAQPAAPTGAAASAPEQTNASAADAEASTSVPAAIPAPKQPPLDSNPITPTQTKFLLEQIRKAKKTKSALAYLTPVDYVALNIPTYPDIIKNPMDLKTMEEKLKQGKYRTADDLMTDFETMVQNSQIFNGPQHPVAQAGQSLRAYFIKCVSMMPKGEAAKATESKPKKSEPAAPKAPRPARQASTVTAKSPASEKPAGFLNEHGMPIIRRDSSAQNDRPKREIHPPKRDLPASSARPKKKKAQLELRFAETVVAELHKKKHQSFTYAFLYPVDPVALNIPNYLRIIKKPMDFGTILTNLKNGQYSSAKEVHADCKLVFANCYKFNPPTDAVFKMGKETEELFDKLWANKDQWIADNQPQSEPASEEEEEDVEEEEEEPEDPNIRRMQEIQAQIAALSAEAQQLIQPTRRMSPKVSTKSKSAKASSSKPKAASKSQTVSAPKSKPKKASKPKKLTLDQKREVSEGIANLDEAKMRKAVQIIRNGVPSLANVQDDELELDIDEIPEDVVYKLWEFVKASAPKREREPSPDYVDDDEDDTYQARSTGVGGPRRKNKPMKAQEQEERIKQLQEKLQGGGVSGSSASPIAQHHESEDEGDSESSEEE</sequence>
<dbReference type="GO" id="GO:0006338">
    <property type="term" value="P:chromatin remodeling"/>
    <property type="evidence" value="ECO:0007669"/>
    <property type="project" value="TreeGrafter"/>
</dbReference>
<dbReference type="PRINTS" id="PR00503">
    <property type="entry name" value="BROMODOMAIN"/>
</dbReference>
<evidence type="ECO:0000256" key="3">
    <source>
        <dbReference type="SAM" id="MobiDB-lite"/>
    </source>
</evidence>
<feature type="compositionally biased region" description="Acidic residues" evidence="3">
    <location>
        <begin position="640"/>
        <end position="657"/>
    </location>
</feature>
<keyword evidence="7" id="KW-1185">Reference proteome</keyword>
<feature type="compositionally biased region" description="Low complexity" evidence="3">
    <location>
        <begin position="448"/>
        <end position="458"/>
    </location>
</feature>
<gene>
    <name evidence="6" type="ORF">PV09_02713</name>
</gene>